<reference evidence="2" key="1">
    <citation type="submission" date="2022-11" db="UniProtKB">
        <authorList>
            <consortium name="WormBaseParasite"/>
        </authorList>
    </citation>
    <scope>IDENTIFICATION</scope>
</reference>
<proteinExistence type="predicted"/>
<dbReference type="Proteomes" id="UP000887579">
    <property type="component" value="Unplaced"/>
</dbReference>
<sequence>MKDYSEVKINLKWTAAILSKASDFTHDLKVKKNRNLWKKCDSKKSPSDFLSIHHEKPKEEKDSKSANNSTLSLHIAAYENSIEVSPKEFNEKENAKTSLIKTKQIFTDSAPTIKHPFEFSRQQENQNNSKPEMMQFKASQRLLNPNESGVISSASATNSSTSSSSSLSTMEEESVCKDLSELSTSTANDVLSSTFEELRKQAAMAGGSLRIEIPGIEINAIAKPSSTRTNKSHTSKSGGAAAGGQQLFFTVTTNEDDSVTGEIDEKKFNAVKFKLKMMNLVIEQKCAEF</sequence>
<name>A0AC34G283_9BILA</name>
<evidence type="ECO:0000313" key="2">
    <source>
        <dbReference type="WBParaSite" id="ES5_v2.g23774.t1"/>
    </source>
</evidence>
<accession>A0AC34G283</accession>
<protein>
    <submittedName>
        <fullName evidence="2">Uncharacterized protein</fullName>
    </submittedName>
</protein>
<evidence type="ECO:0000313" key="1">
    <source>
        <dbReference type="Proteomes" id="UP000887579"/>
    </source>
</evidence>
<dbReference type="WBParaSite" id="ES5_v2.g23774.t1">
    <property type="protein sequence ID" value="ES5_v2.g23774.t1"/>
    <property type="gene ID" value="ES5_v2.g23774"/>
</dbReference>
<organism evidence="1 2">
    <name type="scientific">Panagrolaimus sp. ES5</name>
    <dbReference type="NCBI Taxonomy" id="591445"/>
    <lineage>
        <taxon>Eukaryota</taxon>
        <taxon>Metazoa</taxon>
        <taxon>Ecdysozoa</taxon>
        <taxon>Nematoda</taxon>
        <taxon>Chromadorea</taxon>
        <taxon>Rhabditida</taxon>
        <taxon>Tylenchina</taxon>
        <taxon>Panagrolaimomorpha</taxon>
        <taxon>Panagrolaimoidea</taxon>
        <taxon>Panagrolaimidae</taxon>
        <taxon>Panagrolaimus</taxon>
    </lineage>
</organism>